<proteinExistence type="evidence at transcript level"/>
<feature type="signal peptide" evidence="1">
    <location>
        <begin position="1"/>
        <end position="22"/>
    </location>
</feature>
<feature type="chain" id="PRO_5004909520" evidence="1">
    <location>
        <begin position="23"/>
        <end position="155"/>
    </location>
</feature>
<evidence type="ECO:0000256" key="1">
    <source>
        <dbReference type="SAM" id="SignalP"/>
    </source>
</evidence>
<dbReference type="EMBL" id="GAMC01012751">
    <property type="protein sequence ID" value="JAB93804.1"/>
    <property type="molecule type" value="mRNA"/>
</dbReference>
<keyword evidence="1" id="KW-0732">Signal</keyword>
<reference evidence="2" key="1">
    <citation type="submission" date="2013-07" db="EMBL/GenBank/DDBJ databases">
        <authorList>
            <person name="Geib S."/>
        </authorList>
    </citation>
    <scope>NUCLEOTIDE SEQUENCE</scope>
</reference>
<reference evidence="2" key="2">
    <citation type="journal article" date="2014" name="BMC Genomics">
        <title>A genomic perspective to assessing quality of mass-reared SIT flies used in Mediterranean fruit fly (Ceratitis capitata) eradication in California.</title>
        <authorList>
            <person name="Calla B."/>
            <person name="Hall B."/>
            <person name="Hou S."/>
            <person name="Geib S.M."/>
        </authorList>
    </citation>
    <scope>NUCLEOTIDE SEQUENCE</scope>
</reference>
<protein>
    <submittedName>
        <fullName evidence="2">Uncharacterized protein</fullName>
    </submittedName>
</protein>
<sequence length="155" mass="17605">MESKVIWIIAIFYTTLQHIVSSSSPLKRPRAGDPFDTFPKNFWQEFSSPFTDTPEDEESEITETTTHEPFPFFADPYTTVNVSTQLSSNVQLHCRVNDLNHNCLSNRAILENEIVDLDKINFQIQQLSPGDLMSFKPIDTANTITIGALLFSYAI</sequence>
<dbReference type="OrthoDB" id="6354602at2759"/>
<organism evidence="2">
    <name type="scientific">Ceratitis capitata</name>
    <name type="common">Mediterranean fruit fly</name>
    <name type="synonym">Tephritis capitata</name>
    <dbReference type="NCBI Taxonomy" id="7213"/>
    <lineage>
        <taxon>Eukaryota</taxon>
        <taxon>Metazoa</taxon>
        <taxon>Ecdysozoa</taxon>
        <taxon>Arthropoda</taxon>
        <taxon>Hexapoda</taxon>
        <taxon>Insecta</taxon>
        <taxon>Pterygota</taxon>
        <taxon>Neoptera</taxon>
        <taxon>Endopterygota</taxon>
        <taxon>Diptera</taxon>
        <taxon>Brachycera</taxon>
        <taxon>Muscomorpha</taxon>
        <taxon>Tephritoidea</taxon>
        <taxon>Tephritidae</taxon>
        <taxon>Ceratitis</taxon>
        <taxon>Ceratitis</taxon>
    </lineage>
</organism>
<name>W8BX72_CERCA</name>
<evidence type="ECO:0000313" key="2">
    <source>
        <dbReference type="EMBL" id="JAB93804.1"/>
    </source>
</evidence>
<dbReference type="AlphaFoldDB" id="W8BX72"/>
<accession>W8BX72</accession>